<evidence type="ECO:0000313" key="3">
    <source>
        <dbReference type="EMBL" id="RAL16962.1"/>
    </source>
</evidence>
<dbReference type="Proteomes" id="UP000248961">
    <property type="component" value="Unassembled WGS sequence"/>
</dbReference>
<dbReference type="STRING" id="1450537.A0A395I9R0"/>
<accession>A0A395I9R0</accession>
<evidence type="ECO:0000313" key="4">
    <source>
        <dbReference type="Proteomes" id="UP000248961"/>
    </source>
</evidence>
<reference evidence="3 4" key="1">
    <citation type="submission" date="2018-02" db="EMBL/GenBank/DDBJ databases">
        <title>The genomes of Aspergillus section Nigri reveals drivers in fungal speciation.</title>
        <authorList>
            <consortium name="DOE Joint Genome Institute"/>
            <person name="Vesth T.C."/>
            <person name="Nybo J."/>
            <person name="Theobald S."/>
            <person name="Brandl J."/>
            <person name="Frisvad J.C."/>
            <person name="Nielsen K.F."/>
            <person name="Lyhne E.K."/>
            <person name="Kogle M.E."/>
            <person name="Kuo A."/>
            <person name="Riley R."/>
            <person name="Clum A."/>
            <person name="Nolan M."/>
            <person name="Lipzen A."/>
            <person name="Salamov A."/>
            <person name="Henrissat B."/>
            <person name="Wiebenga A."/>
            <person name="De vries R.P."/>
            <person name="Grigoriev I.V."/>
            <person name="Mortensen U.H."/>
            <person name="Andersen M.R."/>
            <person name="Baker S.E."/>
        </authorList>
    </citation>
    <scope>NUCLEOTIDE SEQUENCE [LARGE SCALE GENOMIC DNA]</scope>
    <source>
        <strain evidence="3 4">CBS 101889</strain>
    </source>
</reference>
<evidence type="ECO:0000256" key="1">
    <source>
        <dbReference type="PROSITE-ProRule" id="PRU00023"/>
    </source>
</evidence>
<feature type="repeat" description="ANK" evidence="1">
    <location>
        <begin position="141"/>
        <end position="173"/>
    </location>
</feature>
<gene>
    <name evidence="3" type="ORF">BO97DRAFT_430996</name>
</gene>
<name>A0A395I9R0_ASPHC</name>
<keyword evidence="1" id="KW-0040">ANK repeat</keyword>
<dbReference type="PROSITE" id="PS50088">
    <property type="entry name" value="ANK_REPEAT"/>
    <property type="match status" value="1"/>
</dbReference>
<dbReference type="RefSeq" id="XP_025556116.1">
    <property type="nucleotide sequence ID" value="XM_025697472.1"/>
</dbReference>
<dbReference type="EMBL" id="KZ824268">
    <property type="protein sequence ID" value="RAL16962.1"/>
    <property type="molecule type" value="Genomic_DNA"/>
</dbReference>
<dbReference type="OrthoDB" id="341259at2759"/>
<organism evidence="3 4">
    <name type="scientific">Aspergillus homomorphus (strain CBS 101889)</name>
    <dbReference type="NCBI Taxonomy" id="1450537"/>
    <lineage>
        <taxon>Eukaryota</taxon>
        <taxon>Fungi</taxon>
        <taxon>Dikarya</taxon>
        <taxon>Ascomycota</taxon>
        <taxon>Pezizomycotina</taxon>
        <taxon>Eurotiomycetes</taxon>
        <taxon>Eurotiomycetidae</taxon>
        <taxon>Eurotiales</taxon>
        <taxon>Aspergillaceae</taxon>
        <taxon>Aspergillus</taxon>
        <taxon>Aspergillus subgen. Circumdati</taxon>
    </lineage>
</organism>
<keyword evidence="4" id="KW-1185">Reference proteome</keyword>
<protein>
    <recommendedName>
        <fullName evidence="2">Single-strand DNA deaminase toxin A-like C-terminal domain-containing protein</fullName>
    </recommendedName>
</protein>
<dbReference type="Pfam" id="PF24120">
    <property type="entry name" value="SsdA_C"/>
    <property type="match status" value="1"/>
</dbReference>
<dbReference type="InterPro" id="IPR036770">
    <property type="entry name" value="Ankyrin_rpt-contain_sf"/>
</dbReference>
<proteinExistence type="predicted"/>
<dbReference type="AlphaFoldDB" id="A0A395I9R0"/>
<feature type="domain" description="Single-strand DNA deaminase toxin A-like C-terminal" evidence="2">
    <location>
        <begin position="299"/>
        <end position="359"/>
    </location>
</feature>
<dbReference type="Gene3D" id="1.25.40.20">
    <property type="entry name" value="Ankyrin repeat-containing domain"/>
    <property type="match status" value="1"/>
</dbReference>
<dbReference type="VEuPathDB" id="FungiDB:BO97DRAFT_430996"/>
<evidence type="ECO:0000259" key="2">
    <source>
        <dbReference type="Pfam" id="PF24120"/>
    </source>
</evidence>
<dbReference type="GeneID" id="37201761"/>
<dbReference type="InterPro" id="IPR002110">
    <property type="entry name" value="Ankyrin_rpt"/>
</dbReference>
<dbReference type="InterPro" id="IPR057517">
    <property type="entry name" value="SsdA-like_C"/>
</dbReference>
<sequence>MVSSRFFRLPNEEDYICCFPFTDQGQVTYDIDKKRAWFVNICAVANGEKDTIESLAEKFDAKVNLKVDHEANRASNYPKIDEVSKELLTFKLDLGDGAESFQTKRIVLAVSQCVDGLTEAVETYLNSCTEAQILLHGRDREANTTLILAIMEQSSAMVSPLLRHGAKIDATNVYGRSALMEAALWGRLDNDTEKNRRERYVRAGGVLSATTEQKPVYREDTFNRDKDRQAIVRLIGEDRKSNITYESLPTASEYVKYTFQRTLLRDSIEFKGPSAKYPITNPKKTVARLERGGRCPSVAAISGWSHASERNPNVRVKGKRWTADVLYIASLVGHKLPPHEYDQDISGAFSACHAEKQLIAHLIDRHVSLACDTISVPELEEKLDSHRKIKTDLFHPEDTYLGHKKDEARISRSKSELASVNNKLEKLESNHEVGQIISLENRLGGLNQNRAKHQALIDLSNARPPHSLKIAAVLVSFPICRDCEEFAIKVNQYFGLSMQVAAV</sequence>
<dbReference type="SUPFAM" id="SSF48403">
    <property type="entry name" value="Ankyrin repeat"/>
    <property type="match status" value="1"/>
</dbReference>